<evidence type="ECO:0000313" key="3">
    <source>
        <dbReference type="Proteomes" id="UP001062165"/>
    </source>
</evidence>
<gene>
    <name evidence="2" type="ORF">N7E81_09690</name>
</gene>
<protein>
    <submittedName>
        <fullName evidence="2">DUF4097 domain-containing protein</fullName>
    </submittedName>
</protein>
<evidence type="ECO:0000259" key="1">
    <source>
        <dbReference type="Pfam" id="PF13349"/>
    </source>
</evidence>
<dbReference type="InterPro" id="IPR025164">
    <property type="entry name" value="Toastrack_DUF4097"/>
</dbReference>
<feature type="domain" description="DUF4097" evidence="1">
    <location>
        <begin position="199"/>
        <end position="321"/>
    </location>
</feature>
<evidence type="ECO:0000313" key="2">
    <source>
        <dbReference type="EMBL" id="UXX77640.1"/>
    </source>
</evidence>
<proteinExistence type="predicted"/>
<dbReference type="EMBL" id="CP106735">
    <property type="protein sequence ID" value="UXX77640.1"/>
    <property type="molecule type" value="Genomic_DNA"/>
</dbReference>
<sequence length="361" mass="39303">MKKLYIYSLALFGILLSYESIAQKQKFSYNETYQVSNSPTLSISSQDGDIDIYPSDKNVIEVFYIVKQNNEVLDITSSQLEDDFIIEISSGVDYLNISVKQRYEYRMMDWSDRKKISFEIYTPFKTSCDLLCSDGDIKLLGLSADQKLRSSDGDISVDKVKGSVYAKTSDGDLLVREIVGNVEPLTSDGDVKLVNITGDVDGRTSDGDVDIQGVKGLVSMVTSDGDINAEAIVGDLKLTSSDGDIRLTQSRGAMILSTSDGNISFRDLAGSLKARTSDGQVKGNMISLDGDLELRTSDGNIEVEVPADLGLNLLLRGESIRTTLRGFSGVSKDHVVDGEINGGGILINLHASDGYVTLTYE</sequence>
<keyword evidence="3" id="KW-1185">Reference proteome</keyword>
<accession>A0ABY6CW59</accession>
<organism evidence="2 3">
    <name type="scientific">Reichenbachiella carrageenanivorans</name>
    <dbReference type="NCBI Taxonomy" id="2979869"/>
    <lineage>
        <taxon>Bacteria</taxon>
        <taxon>Pseudomonadati</taxon>
        <taxon>Bacteroidota</taxon>
        <taxon>Cytophagia</taxon>
        <taxon>Cytophagales</taxon>
        <taxon>Reichenbachiellaceae</taxon>
        <taxon>Reichenbachiella</taxon>
    </lineage>
</organism>
<dbReference type="Proteomes" id="UP001062165">
    <property type="component" value="Chromosome"/>
</dbReference>
<dbReference type="RefSeq" id="WP_263049387.1">
    <property type="nucleotide sequence ID" value="NZ_CP106735.1"/>
</dbReference>
<dbReference type="Pfam" id="PF13349">
    <property type="entry name" value="DUF4097"/>
    <property type="match status" value="1"/>
</dbReference>
<dbReference type="PANTHER" id="PTHR34094:SF1">
    <property type="entry name" value="PROTEIN FAM185A"/>
    <property type="match status" value="1"/>
</dbReference>
<reference evidence="2" key="1">
    <citation type="submission" date="2022-10" db="EMBL/GenBank/DDBJ databases">
        <title>Comparative genomics and taxonomic characterization of three novel marine species of genus Reichenbachiella exhibiting antioxidant and polysaccharide degradation activities.</title>
        <authorList>
            <person name="Muhammad N."/>
            <person name="Lee Y.-J."/>
            <person name="Ko J."/>
            <person name="Kim S.-G."/>
        </authorList>
    </citation>
    <scope>NUCLEOTIDE SEQUENCE</scope>
    <source>
        <strain evidence="2">Wsw4-B4</strain>
    </source>
</reference>
<dbReference type="PANTHER" id="PTHR34094">
    <property type="match status" value="1"/>
</dbReference>
<name>A0ABY6CW59_9BACT</name>